<dbReference type="AlphaFoldDB" id="A0A7I8VPY8"/>
<evidence type="ECO:0000313" key="9">
    <source>
        <dbReference type="Proteomes" id="UP000549394"/>
    </source>
</evidence>
<keyword evidence="5" id="KW-0479">Metal-binding</keyword>
<evidence type="ECO:0000259" key="7">
    <source>
        <dbReference type="Pfam" id="PF20266"/>
    </source>
</evidence>
<comment type="cofactor">
    <cofactor evidence="1">
        <name>Mg(2+)</name>
        <dbReference type="ChEBI" id="CHEBI:18420"/>
    </cofactor>
</comment>
<evidence type="ECO:0000313" key="8">
    <source>
        <dbReference type="EMBL" id="CAD5118376.1"/>
    </source>
</evidence>
<dbReference type="Pfam" id="PF20266">
    <property type="entry name" value="Mab-21_C"/>
    <property type="match status" value="1"/>
</dbReference>
<accession>A0A7I8VPY8</accession>
<evidence type="ECO:0000256" key="4">
    <source>
        <dbReference type="ARBA" id="ARBA00022695"/>
    </source>
</evidence>
<dbReference type="OrthoDB" id="6054650at2759"/>
<evidence type="ECO:0000256" key="3">
    <source>
        <dbReference type="ARBA" id="ARBA00022679"/>
    </source>
</evidence>
<dbReference type="Proteomes" id="UP000549394">
    <property type="component" value="Unassembled WGS sequence"/>
</dbReference>
<dbReference type="InterPro" id="IPR046906">
    <property type="entry name" value="Mab-21_HhH/H2TH-like"/>
</dbReference>
<evidence type="ECO:0000256" key="5">
    <source>
        <dbReference type="ARBA" id="ARBA00022723"/>
    </source>
</evidence>
<comment type="caution">
    <text evidence="8">The sequence shown here is derived from an EMBL/GenBank/DDBJ whole genome shotgun (WGS) entry which is preliminary data.</text>
</comment>
<feature type="domain" description="Mab-21-like HhH/H2TH-like" evidence="7">
    <location>
        <begin position="226"/>
        <end position="320"/>
    </location>
</feature>
<protein>
    <recommendedName>
        <fullName evidence="7">Mab-21-like HhH/H2TH-like domain-containing protein</fullName>
    </recommendedName>
</protein>
<evidence type="ECO:0000256" key="1">
    <source>
        <dbReference type="ARBA" id="ARBA00001946"/>
    </source>
</evidence>
<reference evidence="8 9" key="1">
    <citation type="submission" date="2020-08" db="EMBL/GenBank/DDBJ databases">
        <authorList>
            <person name="Hejnol A."/>
        </authorList>
    </citation>
    <scope>NUCLEOTIDE SEQUENCE [LARGE SCALE GENOMIC DNA]</scope>
</reference>
<keyword evidence="3" id="KW-0808">Transferase</keyword>
<dbReference type="Gene3D" id="1.10.1410.40">
    <property type="match status" value="1"/>
</dbReference>
<dbReference type="PANTHER" id="PTHR10656">
    <property type="entry name" value="CELL FATE DETERMINING PROTEIN MAB21-RELATED"/>
    <property type="match status" value="1"/>
</dbReference>
<evidence type="ECO:0000256" key="6">
    <source>
        <dbReference type="ARBA" id="ARBA00022842"/>
    </source>
</evidence>
<dbReference type="EMBL" id="CAJFCJ010000008">
    <property type="protein sequence ID" value="CAD5118376.1"/>
    <property type="molecule type" value="Genomic_DNA"/>
</dbReference>
<gene>
    <name evidence="8" type="ORF">DGYR_LOCUS6763</name>
</gene>
<keyword evidence="6" id="KW-0460">Magnesium</keyword>
<keyword evidence="9" id="KW-1185">Reference proteome</keyword>
<name>A0A7I8VPY8_9ANNE</name>
<dbReference type="InterPro" id="IPR024810">
    <property type="entry name" value="MAB21L/cGLR"/>
</dbReference>
<dbReference type="PANTHER" id="PTHR10656:SF42">
    <property type="entry name" value="CYCLIC GMP-AMP SYNTHASE-LIKE PROTEIN-RELATED"/>
    <property type="match status" value="1"/>
</dbReference>
<keyword evidence="4" id="KW-0548">Nucleotidyltransferase</keyword>
<dbReference type="GO" id="GO:0016779">
    <property type="term" value="F:nucleotidyltransferase activity"/>
    <property type="evidence" value="ECO:0007669"/>
    <property type="project" value="UniProtKB-KW"/>
</dbReference>
<evidence type="ECO:0000256" key="2">
    <source>
        <dbReference type="ARBA" id="ARBA00008307"/>
    </source>
</evidence>
<comment type="similarity">
    <text evidence="2">Belongs to the mab-21 family.</text>
</comment>
<proteinExistence type="inferred from homology"/>
<sequence length="348" mass="40270">MATVPPTGGILEAVFEEYYTKIARPSTEKICELTNEVYALLEKLIPKLKVLLAKVGAKFLKVEYCGSVFNGTCTSDCPIADVLIVLDKKETKIKSKEPGFKWLLAERFKTDGPKKDGYRWARCSDGIHLSSQMLLDNLYRCTKTSLMTSPDITVSKNTNENVVEVRKDKKIIYFTPALNLDGNSFAVSRFYANDSYQTNELYWRLHHDKKTTSLLSICDKADEGVRRKSLIILKSFFRREPSLSYLKNHHILHATLHSLDLEVDHIQRWQKWRLDGTVLRILEEIKLNLKNNFMADFFIPGRNLFYGIEKSCIANMLSRLTFILDHHCYFARLLHKQWRDIAFEEDTG</sequence>
<dbReference type="GO" id="GO:0046872">
    <property type="term" value="F:metal ion binding"/>
    <property type="evidence" value="ECO:0007669"/>
    <property type="project" value="UniProtKB-KW"/>
</dbReference>
<dbReference type="SMART" id="SM01265">
    <property type="entry name" value="Mab-21"/>
    <property type="match status" value="1"/>
</dbReference>
<organism evidence="8 9">
    <name type="scientific">Dimorphilus gyrociliatus</name>
    <dbReference type="NCBI Taxonomy" id="2664684"/>
    <lineage>
        <taxon>Eukaryota</taxon>
        <taxon>Metazoa</taxon>
        <taxon>Spiralia</taxon>
        <taxon>Lophotrochozoa</taxon>
        <taxon>Annelida</taxon>
        <taxon>Polychaeta</taxon>
        <taxon>Polychaeta incertae sedis</taxon>
        <taxon>Dinophilidae</taxon>
        <taxon>Dimorphilus</taxon>
    </lineage>
</organism>